<dbReference type="OrthoDB" id="4018688at2759"/>
<dbReference type="Pfam" id="PF01975">
    <property type="entry name" value="SurE"/>
    <property type="match status" value="1"/>
</dbReference>
<evidence type="ECO:0000313" key="8">
    <source>
        <dbReference type="Proteomes" id="UP000720189"/>
    </source>
</evidence>
<protein>
    <submittedName>
        <fullName evidence="7">Survival protein sure-like phosphatase/nucleotidase</fullName>
    </submittedName>
</protein>
<feature type="chain" id="PRO_5040311135" evidence="5">
    <location>
        <begin position="19"/>
        <end position="595"/>
    </location>
</feature>
<sequence length="595" mass="64238">MLRLFAVIWLYLSRICLAQNSSLPKDCSVEIKPVDEGFPMYNSTRTAPSRFIGQSAPWYITATVTDRRAPNLVFGDVDTSQELSVFISVPRTLVATQRGRDSRVCPYMMKAVNKTSENPPDMDTDDDPSFANHSCKGVISDKCIKEFENSTLAVGGGSSKCPSLQSFDLSEECKEHLFIGQTVPRNFSSARCSVDEMPYLDLPENYTTFGSGLWVGLDGDKDRGDFDLYDLRVQQTIPLLFSVSTGAGMSRMICMAPDQVVSGSRKPELKLEGADEEDENMASRVGGLGAAVFLSVGAMIFSLLYFVKMRLSSFIAGAALLSASGANALNILLNNDDGFGSGNLREMYRIFKEKGHNVWLVAPATKQSGKGGTSDFTTEGNLTAPSQYDLIPKGAPSVGHDPKDSQIWYYNGTPAACTFVALDYVLPKFANFSVPDLVVTGPNYGTNLGGFVWTLSGTAGAAYAATNRGIPAIAISASNQEVPYFEVKNRTNPATWAAQASVKFVENFIATSPKNGPLLPIGYGVNVNLPVLTKKNLNPDFVQTRFTGNAHVNEAVLDKEKGTFTWANIKPYAAGVNACINGDCSLPGVGIFLHG</sequence>
<evidence type="ECO:0000256" key="3">
    <source>
        <dbReference type="ARBA" id="ARBA00022801"/>
    </source>
</evidence>
<keyword evidence="2" id="KW-0479">Metal-binding</keyword>
<comment type="caution">
    <text evidence="7">The sequence shown here is derived from an EMBL/GenBank/DDBJ whole genome shotgun (WGS) entry which is preliminary data.</text>
</comment>
<evidence type="ECO:0000256" key="1">
    <source>
        <dbReference type="ARBA" id="ARBA00011062"/>
    </source>
</evidence>
<dbReference type="RefSeq" id="XP_046042157.1">
    <property type="nucleotide sequence ID" value="XM_046196388.1"/>
</dbReference>
<keyword evidence="3" id="KW-0378">Hydrolase</keyword>
<dbReference type="Gene3D" id="3.40.1210.10">
    <property type="entry name" value="Survival protein SurE-like phosphatase/nucleotidase"/>
    <property type="match status" value="1"/>
</dbReference>
<feature type="transmembrane region" description="Helical" evidence="4">
    <location>
        <begin position="285"/>
        <end position="307"/>
    </location>
</feature>
<dbReference type="EMBL" id="JAGMUX010000027">
    <property type="protein sequence ID" value="KAH7222534.1"/>
    <property type="molecule type" value="Genomic_DNA"/>
</dbReference>
<dbReference type="GO" id="GO:0046872">
    <property type="term" value="F:metal ion binding"/>
    <property type="evidence" value="ECO:0007669"/>
    <property type="project" value="UniProtKB-KW"/>
</dbReference>
<comment type="similarity">
    <text evidence="1">Belongs to the SurE nucleotidase family.</text>
</comment>
<reference evidence="7" key="1">
    <citation type="journal article" date="2021" name="Nat. Commun.">
        <title>Genetic determinants of endophytism in the Arabidopsis root mycobiome.</title>
        <authorList>
            <person name="Mesny F."/>
            <person name="Miyauchi S."/>
            <person name="Thiergart T."/>
            <person name="Pickel B."/>
            <person name="Atanasova L."/>
            <person name="Karlsson M."/>
            <person name="Huettel B."/>
            <person name="Barry K.W."/>
            <person name="Haridas S."/>
            <person name="Chen C."/>
            <person name="Bauer D."/>
            <person name="Andreopoulos W."/>
            <person name="Pangilinan J."/>
            <person name="LaButti K."/>
            <person name="Riley R."/>
            <person name="Lipzen A."/>
            <person name="Clum A."/>
            <person name="Drula E."/>
            <person name="Henrissat B."/>
            <person name="Kohler A."/>
            <person name="Grigoriev I.V."/>
            <person name="Martin F.M."/>
            <person name="Hacquard S."/>
        </authorList>
    </citation>
    <scope>NUCLEOTIDE SEQUENCE</scope>
    <source>
        <strain evidence="7">MPI-CAGE-AT-0023</strain>
    </source>
</reference>
<keyword evidence="4" id="KW-0812">Transmembrane</keyword>
<organism evidence="7 8">
    <name type="scientific">Fusarium redolens</name>
    <dbReference type="NCBI Taxonomy" id="48865"/>
    <lineage>
        <taxon>Eukaryota</taxon>
        <taxon>Fungi</taxon>
        <taxon>Dikarya</taxon>
        <taxon>Ascomycota</taxon>
        <taxon>Pezizomycotina</taxon>
        <taxon>Sordariomycetes</taxon>
        <taxon>Hypocreomycetidae</taxon>
        <taxon>Hypocreales</taxon>
        <taxon>Nectriaceae</taxon>
        <taxon>Fusarium</taxon>
        <taxon>Fusarium redolens species complex</taxon>
    </lineage>
</organism>
<name>A0A9P9FYX1_FUSRE</name>
<dbReference type="GeneID" id="70226342"/>
<keyword evidence="8" id="KW-1185">Reference proteome</keyword>
<dbReference type="AlphaFoldDB" id="A0A9P9FYX1"/>
<dbReference type="InterPro" id="IPR030048">
    <property type="entry name" value="SurE"/>
</dbReference>
<dbReference type="SUPFAM" id="SSF64167">
    <property type="entry name" value="SurE-like"/>
    <property type="match status" value="1"/>
</dbReference>
<evidence type="ECO:0000256" key="4">
    <source>
        <dbReference type="SAM" id="Phobius"/>
    </source>
</evidence>
<feature type="signal peptide" evidence="5">
    <location>
        <begin position="1"/>
        <end position="18"/>
    </location>
</feature>
<dbReference type="PANTHER" id="PTHR30457:SF0">
    <property type="entry name" value="PHOSPHATASE, PUTATIVE (AFU_ORTHOLOGUE AFUA_4G01070)-RELATED"/>
    <property type="match status" value="1"/>
</dbReference>
<evidence type="ECO:0000256" key="5">
    <source>
        <dbReference type="SAM" id="SignalP"/>
    </source>
</evidence>
<feature type="domain" description="Survival protein SurE-like phosphatase/nucleotidase" evidence="6">
    <location>
        <begin position="331"/>
        <end position="538"/>
    </location>
</feature>
<keyword evidence="4" id="KW-1133">Transmembrane helix</keyword>
<evidence type="ECO:0000313" key="7">
    <source>
        <dbReference type="EMBL" id="KAH7222534.1"/>
    </source>
</evidence>
<proteinExistence type="inferred from homology"/>
<dbReference type="InterPro" id="IPR002828">
    <property type="entry name" value="SurE-like_Pase/nucleotidase"/>
</dbReference>
<evidence type="ECO:0000256" key="2">
    <source>
        <dbReference type="ARBA" id="ARBA00022723"/>
    </source>
</evidence>
<dbReference type="GO" id="GO:0008252">
    <property type="term" value="F:nucleotidase activity"/>
    <property type="evidence" value="ECO:0007669"/>
    <property type="project" value="InterPro"/>
</dbReference>
<dbReference type="InterPro" id="IPR036523">
    <property type="entry name" value="SurE-like_sf"/>
</dbReference>
<dbReference type="PANTHER" id="PTHR30457">
    <property type="entry name" value="5'-NUCLEOTIDASE SURE"/>
    <property type="match status" value="1"/>
</dbReference>
<feature type="transmembrane region" description="Helical" evidence="4">
    <location>
        <begin position="314"/>
        <end position="333"/>
    </location>
</feature>
<dbReference type="NCBIfam" id="TIGR00087">
    <property type="entry name" value="surE"/>
    <property type="match status" value="1"/>
</dbReference>
<keyword evidence="5" id="KW-0732">Signal</keyword>
<gene>
    <name evidence="7" type="ORF">BKA55DRAFT_599399</name>
</gene>
<evidence type="ECO:0000259" key="6">
    <source>
        <dbReference type="Pfam" id="PF01975"/>
    </source>
</evidence>
<dbReference type="Proteomes" id="UP000720189">
    <property type="component" value="Unassembled WGS sequence"/>
</dbReference>
<accession>A0A9P9FYX1</accession>
<keyword evidence="4" id="KW-0472">Membrane</keyword>